<keyword evidence="7" id="KW-1185">Reference proteome</keyword>
<dbReference type="PANTHER" id="PTHR13976">
    <property type="entry name" value="HETEROGENEOUS NUCLEAR RIBONUCLEOPROTEIN-RELATED"/>
    <property type="match status" value="1"/>
</dbReference>
<evidence type="ECO:0000256" key="2">
    <source>
        <dbReference type="ARBA" id="ARBA00022884"/>
    </source>
</evidence>
<keyword evidence="2 3" id="KW-0694">RNA-binding</keyword>
<dbReference type="GO" id="GO:0003723">
    <property type="term" value="F:RNA binding"/>
    <property type="evidence" value="ECO:0007669"/>
    <property type="project" value="UniProtKB-UniRule"/>
</dbReference>
<evidence type="ECO:0000259" key="5">
    <source>
        <dbReference type="PROSITE" id="PS50102"/>
    </source>
</evidence>
<proteinExistence type="predicted"/>
<dbReference type="InterPro" id="IPR050666">
    <property type="entry name" value="ESRP"/>
</dbReference>
<feature type="domain" description="RRM" evidence="5">
    <location>
        <begin position="4"/>
        <end position="79"/>
    </location>
</feature>
<keyword evidence="1" id="KW-0677">Repeat</keyword>
<dbReference type="Proteomes" id="UP000218231">
    <property type="component" value="Unassembled WGS sequence"/>
</dbReference>
<dbReference type="PROSITE" id="PS50102">
    <property type="entry name" value="RRM"/>
    <property type="match status" value="1"/>
</dbReference>
<evidence type="ECO:0000313" key="7">
    <source>
        <dbReference type="Proteomes" id="UP000218231"/>
    </source>
</evidence>
<organism evidence="6 7">
    <name type="scientific">Diploscapter pachys</name>
    <dbReference type="NCBI Taxonomy" id="2018661"/>
    <lineage>
        <taxon>Eukaryota</taxon>
        <taxon>Metazoa</taxon>
        <taxon>Ecdysozoa</taxon>
        <taxon>Nematoda</taxon>
        <taxon>Chromadorea</taxon>
        <taxon>Rhabditida</taxon>
        <taxon>Rhabditina</taxon>
        <taxon>Rhabditomorpha</taxon>
        <taxon>Rhabditoidea</taxon>
        <taxon>Rhabditidae</taxon>
        <taxon>Diploscapter</taxon>
    </lineage>
</organism>
<feature type="region of interest" description="Disordered" evidence="4">
    <location>
        <begin position="78"/>
        <end position="117"/>
    </location>
</feature>
<gene>
    <name evidence="6" type="ORF">WR25_08258</name>
</gene>
<dbReference type="InterPro" id="IPR012677">
    <property type="entry name" value="Nucleotide-bd_a/b_plait_sf"/>
</dbReference>
<sequence>MGRYTIRCEGLAYETSRDDLTSFFGGNGIIRMDIPRKSNGDAKGDATVVFDNEADFKEALNKNKQVLGRRYVEVYAEDEPRARGGGGSGSGNGNGGGGGRPRDAGPRRGGGGGAGGGADVFRHGEVAVRMTGLPYDANIRDVEHFFHPIPIVKNGVIMPKDLKENRGECFVVFPDREAGYWALKRHKNYIGKRFIDVCSASYTEVNTFCKTNGKRVPYGTNIDRERSQMTPRMMTPGMPPAPGPLMRPDPFGRDYRPGPDPFEHADPYGMARARPPMGGGPYGREPRPLMDYYSDGHEDPYYHRSGGGAPPMPLFASAGRGDPREHSPYYGREAAPMGREDSWRDEAKYDMKELGRYGNGGDYGRSPWDNEFDRRMDPYQSNGGGPIRGSSSSGRDGRGGGSRAAAPWERPMLPMGDGGGMMVDNAAAGGNFGAIERMAAERRGGTRYRLKMRGVPFRATEDDVYSFFAPIRPERIDIMTESGGDRPSGEVRVEFSSQQDYDEALKKDKQYMGPRYVELFADLR</sequence>
<feature type="region of interest" description="Disordered" evidence="4">
    <location>
        <begin position="262"/>
        <end position="289"/>
    </location>
</feature>
<evidence type="ECO:0000256" key="4">
    <source>
        <dbReference type="SAM" id="MobiDB-lite"/>
    </source>
</evidence>
<feature type="region of interest" description="Disordered" evidence="4">
    <location>
        <begin position="354"/>
        <end position="411"/>
    </location>
</feature>
<evidence type="ECO:0000313" key="6">
    <source>
        <dbReference type="EMBL" id="PAV85652.1"/>
    </source>
</evidence>
<reference evidence="6 7" key="1">
    <citation type="journal article" date="2017" name="Curr. Biol.">
        <title>Genome architecture and evolution of a unichromosomal asexual nematode.</title>
        <authorList>
            <person name="Fradin H."/>
            <person name="Zegar C."/>
            <person name="Gutwein M."/>
            <person name="Lucas J."/>
            <person name="Kovtun M."/>
            <person name="Corcoran D."/>
            <person name="Baugh L.R."/>
            <person name="Kiontke K."/>
            <person name="Gunsalus K."/>
            <person name="Fitch D.H."/>
            <person name="Piano F."/>
        </authorList>
    </citation>
    <scope>NUCLEOTIDE SEQUENCE [LARGE SCALE GENOMIC DNA]</scope>
    <source>
        <strain evidence="6">PF1309</strain>
    </source>
</reference>
<dbReference type="AlphaFoldDB" id="A0A2A2LHH3"/>
<feature type="compositionally biased region" description="Gly residues" evidence="4">
    <location>
        <begin position="107"/>
        <end position="117"/>
    </location>
</feature>
<dbReference type="OrthoDB" id="431068at2759"/>
<comment type="caution">
    <text evidence="6">The sequence shown here is derived from an EMBL/GenBank/DDBJ whole genome shotgun (WGS) entry which is preliminary data.</text>
</comment>
<dbReference type="Gene3D" id="3.30.70.330">
    <property type="match status" value="3"/>
</dbReference>
<feature type="region of interest" description="Disordered" evidence="4">
    <location>
        <begin position="319"/>
        <end position="341"/>
    </location>
</feature>
<dbReference type="SUPFAM" id="SSF54928">
    <property type="entry name" value="RNA-binding domain, RBD"/>
    <property type="match status" value="3"/>
</dbReference>
<dbReference type="STRING" id="2018661.A0A2A2LHH3"/>
<dbReference type="CDD" id="cd12254">
    <property type="entry name" value="RRM_hnRNPH_ESRPs_RBM12_like"/>
    <property type="match status" value="2"/>
</dbReference>
<feature type="compositionally biased region" description="Gly residues" evidence="4">
    <location>
        <begin position="83"/>
        <end position="99"/>
    </location>
</feature>
<evidence type="ECO:0000256" key="1">
    <source>
        <dbReference type="ARBA" id="ARBA00022737"/>
    </source>
</evidence>
<dbReference type="InterPro" id="IPR035979">
    <property type="entry name" value="RBD_domain_sf"/>
</dbReference>
<accession>A0A2A2LHH3</accession>
<dbReference type="Pfam" id="PF00076">
    <property type="entry name" value="RRM_1"/>
    <property type="match status" value="3"/>
</dbReference>
<dbReference type="InterPro" id="IPR000504">
    <property type="entry name" value="RRM_dom"/>
</dbReference>
<dbReference type="SMART" id="SM00360">
    <property type="entry name" value="RRM"/>
    <property type="match status" value="3"/>
</dbReference>
<name>A0A2A2LHH3_9BILA</name>
<protein>
    <recommendedName>
        <fullName evidence="5">RRM domain-containing protein</fullName>
    </recommendedName>
</protein>
<evidence type="ECO:0000256" key="3">
    <source>
        <dbReference type="PROSITE-ProRule" id="PRU00176"/>
    </source>
</evidence>
<dbReference type="EMBL" id="LIAE01006751">
    <property type="protein sequence ID" value="PAV85652.1"/>
    <property type="molecule type" value="Genomic_DNA"/>
</dbReference>